<dbReference type="Pfam" id="PF02892">
    <property type="entry name" value="zf-BED"/>
    <property type="match status" value="1"/>
</dbReference>
<dbReference type="InParanoid" id="A0A2G5CGA9"/>
<dbReference type="GO" id="GO:0003677">
    <property type="term" value="F:DNA binding"/>
    <property type="evidence" value="ECO:0007669"/>
    <property type="project" value="InterPro"/>
</dbReference>
<organism evidence="7 8">
    <name type="scientific">Aquilegia coerulea</name>
    <name type="common">Rocky mountain columbine</name>
    <dbReference type="NCBI Taxonomy" id="218851"/>
    <lineage>
        <taxon>Eukaryota</taxon>
        <taxon>Viridiplantae</taxon>
        <taxon>Streptophyta</taxon>
        <taxon>Embryophyta</taxon>
        <taxon>Tracheophyta</taxon>
        <taxon>Spermatophyta</taxon>
        <taxon>Magnoliopsida</taxon>
        <taxon>Ranunculales</taxon>
        <taxon>Ranunculaceae</taxon>
        <taxon>Thalictroideae</taxon>
        <taxon>Aquilegia</taxon>
    </lineage>
</organism>
<feature type="compositionally biased region" description="Polar residues" evidence="5">
    <location>
        <begin position="542"/>
        <end position="552"/>
    </location>
</feature>
<keyword evidence="3" id="KW-0862">Zinc</keyword>
<feature type="region of interest" description="Disordered" evidence="5">
    <location>
        <begin position="535"/>
        <end position="572"/>
    </location>
</feature>
<evidence type="ECO:0000256" key="4">
    <source>
        <dbReference type="PROSITE-ProRule" id="PRU00027"/>
    </source>
</evidence>
<feature type="compositionally biased region" description="Basic residues" evidence="5">
    <location>
        <begin position="461"/>
        <end position="471"/>
    </location>
</feature>
<dbReference type="OrthoDB" id="684002at2759"/>
<evidence type="ECO:0000256" key="5">
    <source>
        <dbReference type="SAM" id="MobiDB-lite"/>
    </source>
</evidence>
<dbReference type="SUPFAM" id="SSF53098">
    <property type="entry name" value="Ribonuclease H-like"/>
    <property type="match status" value="1"/>
</dbReference>
<keyword evidence="2 4" id="KW-0863">Zinc-finger</keyword>
<dbReference type="Proteomes" id="UP000230069">
    <property type="component" value="Unassembled WGS sequence"/>
</dbReference>
<feature type="region of interest" description="Disordered" evidence="5">
    <location>
        <begin position="460"/>
        <end position="502"/>
    </location>
</feature>
<gene>
    <name evidence="7" type="ORF">AQUCO_05600036v1</name>
</gene>
<evidence type="ECO:0000256" key="2">
    <source>
        <dbReference type="ARBA" id="ARBA00022771"/>
    </source>
</evidence>
<dbReference type="PANTHER" id="PTHR32166:SF123">
    <property type="entry name" value="BED-TYPE DOMAIN-CONTAINING PROTEIN"/>
    <property type="match status" value="1"/>
</dbReference>
<proteinExistence type="predicted"/>
<feature type="compositionally biased region" description="Acidic residues" evidence="5">
    <location>
        <begin position="558"/>
        <end position="572"/>
    </location>
</feature>
<dbReference type="PROSITE" id="PS50808">
    <property type="entry name" value="ZF_BED"/>
    <property type="match status" value="1"/>
</dbReference>
<evidence type="ECO:0000313" key="7">
    <source>
        <dbReference type="EMBL" id="PIA30324.1"/>
    </source>
</evidence>
<keyword evidence="8" id="KW-1185">Reference proteome</keyword>
<keyword evidence="1" id="KW-0479">Metal-binding</keyword>
<dbReference type="GO" id="GO:0008270">
    <property type="term" value="F:zinc ion binding"/>
    <property type="evidence" value="ECO:0007669"/>
    <property type="project" value="UniProtKB-KW"/>
</dbReference>
<dbReference type="EMBL" id="KZ305073">
    <property type="protein sequence ID" value="PIA30324.1"/>
    <property type="molecule type" value="Genomic_DNA"/>
</dbReference>
<accession>A0A2G5CGA9</accession>
<sequence>MPRKKDIVWFHCKEVEGNHNDVICNYCGKQYLGGGITRFKKHLAGGDPNVETCSKCGKEVRDLFRKIVDKQVERKNAKAIAGKEFHDVFLHVPGSSEDESGDEEARDIRRAMQDSLADQWNEDKAYRLSRSQSQFVNSQREAGSLKSSCDPELIDLDTERLPDTRQSTIPSKFDKQRNKGWGAKFRNLFAKMAHYRGINANQIVGNNPYTQPCIDAACRAGLGVKVPTRYELMGPELKNIVSECDMFIDSLRKKWSLYSVTIMCDGWTGPTRHSLMNFMIYYANLLRNEMKKVVDWVGKEYVVQIVTDNGANYKKEGEDLCKLPEFCRKDMVADLIAQARKITKYMYNHSQVCDLMRNCCSGDIVRPALTRFATNFMALQSMLNKMEERQRDRKMQEVEDIINKRQFWRDVKELVECFQPMVEILRKWMMNLKDKIKKTKKYPKWCLDLVERRWERQLSHTLHKAEHRGRGSPRTQPNEPRQRQAVTAGISTQQDAEVQEEDDTILEQRNLEEALRHSTQDPDYLEQEELERALQASRREQTLFSSRASSSRTPHEEIDYDSDDPLAFLDDL</sequence>
<dbReference type="InterPro" id="IPR012337">
    <property type="entry name" value="RNaseH-like_sf"/>
</dbReference>
<evidence type="ECO:0000256" key="1">
    <source>
        <dbReference type="ARBA" id="ARBA00022723"/>
    </source>
</evidence>
<evidence type="ECO:0000313" key="8">
    <source>
        <dbReference type="Proteomes" id="UP000230069"/>
    </source>
</evidence>
<dbReference type="AlphaFoldDB" id="A0A2G5CGA9"/>
<protein>
    <recommendedName>
        <fullName evidence="6">BED-type domain-containing protein</fullName>
    </recommendedName>
</protein>
<evidence type="ECO:0000256" key="3">
    <source>
        <dbReference type="ARBA" id="ARBA00022833"/>
    </source>
</evidence>
<feature type="domain" description="BED-type" evidence="6">
    <location>
        <begin position="3"/>
        <end position="60"/>
    </location>
</feature>
<evidence type="ECO:0000259" key="6">
    <source>
        <dbReference type="PROSITE" id="PS50808"/>
    </source>
</evidence>
<reference evidence="7 8" key="1">
    <citation type="submission" date="2017-09" db="EMBL/GenBank/DDBJ databases">
        <title>WGS assembly of Aquilegia coerulea Goldsmith.</title>
        <authorList>
            <person name="Hodges S."/>
            <person name="Kramer E."/>
            <person name="Nordborg M."/>
            <person name="Tomkins J."/>
            <person name="Borevitz J."/>
            <person name="Derieg N."/>
            <person name="Yan J."/>
            <person name="Mihaltcheva S."/>
            <person name="Hayes R.D."/>
            <person name="Rokhsar D."/>
        </authorList>
    </citation>
    <scope>NUCLEOTIDE SEQUENCE [LARGE SCALE GENOMIC DNA]</scope>
    <source>
        <strain evidence="8">cv. Goldsmith</strain>
    </source>
</reference>
<dbReference type="PANTHER" id="PTHR32166">
    <property type="entry name" value="OSJNBA0013A04.12 PROTEIN"/>
    <property type="match status" value="1"/>
</dbReference>
<name>A0A2G5CGA9_AQUCA</name>
<dbReference type="InterPro" id="IPR003656">
    <property type="entry name" value="Znf_BED"/>
</dbReference>